<sequence length="71" mass="8287">MAVAEYRTPLRYPERGDARSYKNQTPVQAHGCFLRYCRKPRGLPHFSARSPRTRPGPWSQHCVPMVSPLRY</sequence>
<dbReference type="Proteomes" id="UP000009881">
    <property type="component" value="Unassembled WGS sequence"/>
</dbReference>
<name>K9H9Q0_9PROT</name>
<evidence type="ECO:0000313" key="1">
    <source>
        <dbReference type="EMBL" id="EKV27343.1"/>
    </source>
</evidence>
<gene>
    <name evidence="1" type="ORF">C882_1845</name>
</gene>
<accession>K9H9Q0</accession>
<reference evidence="1 2" key="1">
    <citation type="journal article" date="2013" name="Genome Announc.">
        <title>Draft Genome Sequence of an Alphaproteobacterium, Caenispirillum salinarum AK4(T), Isolated from a Solar Saltern.</title>
        <authorList>
            <person name="Khatri I."/>
            <person name="Singh A."/>
            <person name="Korpole S."/>
            <person name="Pinnaka A.K."/>
            <person name="Subramanian S."/>
        </authorList>
    </citation>
    <scope>NUCLEOTIDE SEQUENCE [LARGE SCALE GENOMIC DNA]</scope>
    <source>
        <strain evidence="1 2">AK4</strain>
    </source>
</reference>
<organism evidence="1 2">
    <name type="scientific">Caenispirillum salinarum AK4</name>
    <dbReference type="NCBI Taxonomy" id="1238182"/>
    <lineage>
        <taxon>Bacteria</taxon>
        <taxon>Pseudomonadati</taxon>
        <taxon>Pseudomonadota</taxon>
        <taxon>Alphaproteobacteria</taxon>
        <taxon>Rhodospirillales</taxon>
        <taxon>Novispirillaceae</taxon>
        <taxon>Caenispirillum</taxon>
    </lineage>
</organism>
<dbReference type="AlphaFoldDB" id="K9H9Q0"/>
<proteinExistence type="predicted"/>
<evidence type="ECO:0000313" key="2">
    <source>
        <dbReference type="Proteomes" id="UP000009881"/>
    </source>
</evidence>
<protein>
    <submittedName>
        <fullName evidence="1">Uncharacterized protein</fullName>
    </submittedName>
</protein>
<dbReference type="EMBL" id="ANHY01000020">
    <property type="protein sequence ID" value="EKV27343.1"/>
    <property type="molecule type" value="Genomic_DNA"/>
</dbReference>
<dbReference type="STRING" id="1238182.C882_1845"/>
<comment type="caution">
    <text evidence="1">The sequence shown here is derived from an EMBL/GenBank/DDBJ whole genome shotgun (WGS) entry which is preliminary data.</text>
</comment>
<keyword evidence="2" id="KW-1185">Reference proteome</keyword>